<dbReference type="RefSeq" id="WP_390288281.1">
    <property type="nucleotide sequence ID" value="NZ_JBHUDI010000008.1"/>
</dbReference>
<accession>A0ABD6BIC4</accession>
<feature type="compositionally biased region" description="Acidic residues" evidence="1">
    <location>
        <begin position="12"/>
        <end position="28"/>
    </location>
</feature>
<proteinExistence type="predicted"/>
<feature type="compositionally biased region" description="Basic and acidic residues" evidence="1">
    <location>
        <begin position="1"/>
        <end position="11"/>
    </location>
</feature>
<evidence type="ECO:0000313" key="2">
    <source>
        <dbReference type="EMBL" id="MFD1564559.1"/>
    </source>
</evidence>
<gene>
    <name evidence="2" type="primary">mftA</name>
    <name evidence="2" type="ORF">ACFR99_13495</name>
</gene>
<dbReference type="Proteomes" id="UP001597076">
    <property type="component" value="Unassembled WGS sequence"/>
</dbReference>
<dbReference type="EMBL" id="JBHUDI010000008">
    <property type="protein sequence ID" value="MFD1564559.1"/>
    <property type="molecule type" value="Genomic_DNA"/>
</dbReference>
<dbReference type="AlphaFoldDB" id="A0ABD6BIC4"/>
<feature type="region of interest" description="Disordered" evidence="1">
    <location>
        <begin position="1"/>
        <end position="29"/>
    </location>
</feature>
<evidence type="ECO:0000313" key="3">
    <source>
        <dbReference type="Proteomes" id="UP001597076"/>
    </source>
</evidence>
<keyword evidence="3" id="KW-1185">Reference proteome</keyword>
<reference evidence="2 3" key="1">
    <citation type="journal article" date="2019" name="Int. J. Syst. Evol. Microbiol.">
        <title>The Global Catalogue of Microorganisms (GCM) 10K type strain sequencing project: providing services to taxonomists for standard genome sequencing and annotation.</title>
        <authorList>
            <consortium name="The Broad Institute Genomics Platform"/>
            <consortium name="The Broad Institute Genome Sequencing Center for Infectious Disease"/>
            <person name="Wu L."/>
            <person name="Ma J."/>
        </authorList>
    </citation>
    <scope>NUCLEOTIDE SEQUENCE [LARGE SCALE GENOMIC DNA]</scope>
    <source>
        <strain evidence="2 3">CGMCC 1.12230</strain>
    </source>
</reference>
<dbReference type="InterPro" id="IPR023988">
    <property type="entry name" value="MftA"/>
</dbReference>
<protein>
    <submittedName>
        <fullName evidence="2">Mycofactocin MftA</fullName>
    </submittedName>
</protein>
<evidence type="ECO:0000256" key="1">
    <source>
        <dbReference type="SAM" id="MobiDB-lite"/>
    </source>
</evidence>
<dbReference type="NCBIfam" id="TIGR03969">
    <property type="entry name" value="mycofactocin"/>
    <property type="match status" value="1"/>
</dbReference>
<name>A0ABD6BIC4_9EURY</name>
<comment type="caution">
    <text evidence="2">The sequence shown here is derived from an EMBL/GenBank/DDBJ whole genome shotgun (WGS) entry which is preliminary data.</text>
</comment>
<sequence>MHAETAQSHDEAETDSDEQPEIEADLFEEELRIDGICGVY</sequence>
<organism evidence="2 3">
    <name type="scientific">Haloarchaeobius amylolyticus</name>
    <dbReference type="NCBI Taxonomy" id="1198296"/>
    <lineage>
        <taxon>Archaea</taxon>
        <taxon>Methanobacteriati</taxon>
        <taxon>Methanobacteriota</taxon>
        <taxon>Stenosarchaea group</taxon>
        <taxon>Halobacteria</taxon>
        <taxon>Halobacteriales</taxon>
        <taxon>Halorubellaceae</taxon>
        <taxon>Haloarchaeobius</taxon>
    </lineage>
</organism>